<evidence type="ECO:0000313" key="2">
    <source>
        <dbReference type="Proteomes" id="UP000070376"/>
    </source>
</evidence>
<evidence type="ECO:0008006" key="3">
    <source>
        <dbReference type="Google" id="ProtNLM"/>
    </source>
</evidence>
<name>A0A133KBG7_HEYCO</name>
<sequence>MTFKRGGIIIIILFLLGGCGLMPNKADEKKQAEASEYMPVQDYTGQGYSFDNGEETGKFANQHWKQIVEKVKQYFSQKYHLDITVHQIYGATDAAVVFVESKKDPKFHTSVIVGIDLENKKIGDVGAYEGSVEGAITTGLYVMAYEKEFQKLDEFCEEMAKKYAVTGMRQEAVNNTVDTGYATRFYYTSTSDIDYPQVYKTFVAHPHLSKQRAKELVLERQSSKDFNAEKDTISIALTFYMKIRNKAPDQKIADQIIEALKKAGGLPPGNYGVFVNSNEILKRTGTEKSYKGTTTGVDDIIIKPGR</sequence>
<dbReference type="InterPro" id="IPR012873">
    <property type="entry name" value="DUF1672"/>
</dbReference>
<dbReference type="RefSeq" id="WP_081092993.1">
    <property type="nucleotide sequence ID" value="NZ_KQ955926.1"/>
</dbReference>
<dbReference type="PATRIC" id="fig|1398.22.peg.3646"/>
<comment type="caution">
    <text evidence="1">The sequence shown here is derived from an EMBL/GenBank/DDBJ whole genome shotgun (WGS) entry which is preliminary data.</text>
</comment>
<proteinExistence type="predicted"/>
<gene>
    <name evidence="1" type="ORF">HMPREF3213_03639</name>
</gene>
<accession>A0A133KBG7</accession>
<organism evidence="1 2">
    <name type="scientific">Heyndrickxia coagulans</name>
    <name type="common">Weizmannia coagulans</name>
    <dbReference type="NCBI Taxonomy" id="1398"/>
    <lineage>
        <taxon>Bacteria</taxon>
        <taxon>Bacillati</taxon>
        <taxon>Bacillota</taxon>
        <taxon>Bacilli</taxon>
        <taxon>Bacillales</taxon>
        <taxon>Bacillaceae</taxon>
        <taxon>Heyndrickxia</taxon>
    </lineage>
</organism>
<evidence type="ECO:0000313" key="1">
    <source>
        <dbReference type="EMBL" id="KWZ76902.1"/>
    </source>
</evidence>
<dbReference type="EMBL" id="LRPN01000185">
    <property type="protein sequence ID" value="KWZ76902.1"/>
    <property type="molecule type" value="Genomic_DNA"/>
</dbReference>
<dbReference type="Proteomes" id="UP000070376">
    <property type="component" value="Unassembled WGS sequence"/>
</dbReference>
<dbReference type="Pfam" id="PF07901">
    <property type="entry name" value="DUF1672"/>
    <property type="match status" value="1"/>
</dbReference>
<dbReference type="PROSITE" id="PS51257">
    <property type="entry name" value="PROKAR_LIPOPROTEIN"/>
    <property type="match status" value="1"/>
</dbReference>
<reference evidence="2" key="1">
    <citation type="submission" date="2016-01" db="EMBL/GenBank/DDBJ databases">
        <authorList>
            <person name="Mitreva M."/>
            <person name="Pepin K.H."/>
            <person name="Mihindukulasuriya K.A."/>
            <person name="Fulton R."/>
            <person name="Fronick C."/>
            <person name="O'Laughlin M."/>
            <person name="Miner T."/>
            <person name="Herter B."/>
            <person name="Rosa B.A."/>
            <person name="Cordes M."/>
            <person name="Tomlinson C."/>
            <person name="Wollam A."/>
            <person name="Palsikar V.B."/>
            <person name="Mardis E.R."/>
            <person name="Wilson R.K."/>
        </authorList>
    </citation>
    <scope>NUCLEOTIDE SEQUENCE [LARGE SCALE GENOMIC DNA]</scope>
    <source>
        <strain evidence="2">GED7749B</strain>
    </source>
</reference>
<dbReference type="AlphaFoldDB" id="A0A133KBG7"/>
<protein>
    <recommendedName>
        <fullName evidence="3">Lipoprotein</fullName>
    </recommendedName>
</protein>